<comment type="caution">
    <text evidence="2">The sequence shown here is derived from an EMBL/GenBank/DDBJ whole genome shotgun (WGS) entry which is preliminary data.</text>
</comment>
<name>A0AAW0FXL6_9APHY</name>
<proteinExistence type="predicted"/>
<feature type="domain" description="F-box" evidence="1">
    <location>
        <begin position="35"/>
        <end position="83"/>
    </location>
</feature>
<dbReference type="AlphaFoldDB" id="A0AAW0FXL6"/>
<dbReference type="Pfam" id="PF12937">
    <property type="entry name" value="F-box-like"/>
    <property type="match status" value="1"/>
</dbReference>
<reference evidence="2 3" key="1">
    <citation type="submission" date="2022-09" db="EMBL/GenBank/DDBJ databases">
        <authorList>
            <person name="Palmer J.M."/>
        </authorList>
    </citation>
    <scope>NUCLEOTIDE SEQUENCE [LARGE SCALE GENOMIC DNA]</scope>
    <source>
        <strain evidence="2 3">DSM 7382</strain>
    </source>
</reference>
<keyword evidence="3" id="KW-1185">Reference proteome</keyword>
<evidence type="ECO:0000259" key="1">
    <source>
        <dbReference type="Pfam" id="PF12937"/>
    </source>
</evidence>
<evidence type="ECO:0000313" key="2">
    <source>
        <dbReference type="EMBL" id="KAK7685798.1"/>
    </source>
</evidence>
<dbReference type="EMBL" id="JASBNA010000019">
    <property type="protein sequence ID" value="KAK7685798.1"/>
    <property type="molecule type" value="Genomic_DNA"/>
</dbReference>
<dbReference type="InterPro" id="IPR036047">
    <property type="entry name" value="F-box-like_dom_sf"/>
</dbReference>
<evidence type="ECO:0000313" key="3">
    <source>
        <dbReference type="Proteomes" id="UP001385951"/>
    </source>
</evidence>
<dbReference type="Proteomes" id="UP001385951">
    <property type="component" value="Unassembled WGS sequence"/>
</dbReference>
<gene>
    <name evidence="2" type="ORF">QCA50_011144</name>
</gene>
<protein>
    <recommendedName>
        <fullName evidence="1">F-box domain-containing protein</fullName>
    </recommendedName>
</protein>
<sequence length="519" mass="58447">MALDRLGELVQGENQWSQTGAARKLAENLQKTVVKLPTEILSEIFLICRYSLPSSGWMQITQICHRWRQIALQLPRLWNQINLSRPTAGEYHLALTKKTVLHLRTGQGLYFWPSLLDKCLQMMTRVVSINLALHCQSSSPVPPLPACVSPLRSFCVKATTDNNFIGAFKTCKFPDIRELYLAFCLNNIPPCLFGSTLTHLTLCGFPLYPVAESLDFTSFMDTLSRLSNLEYLRLQDVVLAIKDHSLSKSPLPTISLPRLRIFALKSPSTTSSSCDLYLDLLSKVDIPPTTNVYIHFHGEINRQDNPGKFLPILKLLGQLTKRQVCIESTSTLPHPLAIKFWPTRGDSVNTSPIRPASVITLPWGLSDPALMRFFDELPMEDVELLDLKRFVIAADDMREWELLFKRLTSVKDLILGTALVNSFLRGLRKKLDSDITDTVPFMPLLENVYIHAQENTQILPMQSLVDGLLARRSCGYPLNTIYLDGQLRGGIQPEDMDKLETVVTVVFIPEDGPNGRSIT</sequence>
<dbReference type="InterPro" id="IPR001810">
    <property type="entry name" value="F-box_dom"/>
</dbReference>
<organism evidence="2 3">
    <name type="scientific">Cerrena zonata</name>
    <dbReference type="NCBI Taxonomy" id="2478898"/>
    <lineage>
        <taxon>Eukaryota</taxon>
        <taxon>Fungi</taxon>
        <taxon>Dikarya</taxon>
        <taxon>Basidiomycota</taxon>
        <taxon>Agaricomycotina</taxon>
        <taxon>Agaricomycetes</taxon>
        <taxon>Polyporales</taxon>
        <taxon>Cerrenaceae</taxon>
        <taxon>Cerrena</taxon>
    </lineage>
</organism>
<dbReference type="SUPFAM" id="SSF81383">
    <property type="entry name" value="F-box domain"/>
    <property type="match status" value="1"/>
</dbReference>
<dbReference type="Gene3D" id="1.20.1280.50">
    <property type="match status" value="1"/>
</dbReference>
<accession>A0AAW0FXL6</accession>